<sequence length="220" mass="25086">PIVKLPSGRPSTPVGPSEFVGAYSTPEADIHGGDVLYEEAEMLIKKDFEAHHNQVSDKLDDERFKVVAEECREGFKTSREVEVALKTRRQKLQARNPASSGNDSGNPATEDVKLPKLDWQHVLKMQYLVSSLQEEALAMVKTLTVSDENYAEAWELLKRRYHNTRLLINSVLKKFRDQSSLVREDGPALRKMIDTSLECTKSLKNLIFQVQHWYAILVYI</sequence>
<reference evidence="2" key="1">
    <citation type="submission" date="2021-06" db="EMBL/GenBank/DDBJ databases">
        <authorList>
            <person name="Hodson N. C."/>
            <person name="Mongue J. A."/>
            <person name="Jaron S. K."/>
        </authorList>
    </citation>
    <scope>NUCLEOTIDE SEQUENCE</scope>
</reference>
<dbReference type="OrthoDB" id="5984724at2759"/>
<organism evidence="2 3">
    <name type="scientific">Allacma fusca</name>
    <dbReference type="NCBI Taxonomy" id="39272"/>
    <lineage>
        <taxon>Eukaryota</taxon>
        <taxon>Metazoa</taxon>
        <taxon>Ecdysozoa</taxon>
        <taxon>Arthropoda</taxon>
        <taxon>Hexapoda</taxon>
        <taxon>Collembola</taxon>
        <taxon>Symphypleona</taxon>
        <taxon>Sminthuridae</taxon>
        <taxon>Allacma</taxon>
    </lineage>
</organism>
<dbReference type="InterPro" id="IPR005312">
    <property type="entry name" value="DUF1759"/>
</dbReference>
<dbReference type="EMBL" id="CAJVCH010114273">
    <property type="protein sequence ID" value="CAG7724806.1"/>
    <property type="molecule type" value="Genomic_DNA"/>
</dbReference>
<evidence type="ECO:0000313" key="2">
    <source>
        <dbReference type="EMBL" id="CAG7724806.1"/>
    </source>
</evidence>
<dbReference type="AlphaFoldDB" id="A0A8J2JUN5"/>
<feature type="region of interest" description="Disordered" evidence="1">
    <location>
        <begin position="89"/>
        <end position="111"/>
    </location>
</feature>
<feature type="compositionally biased region" description="Polar residues" evidence="1">
    <location>
        <begin position="96"/>
        <end position="107"/>
    </location>
</feature>
<feature type="non-terminal residue" evidence="2">
    <location>
        <position position="1"/>
    </location>
</feature>
<evidence type="ECO:0000256" key="1">
    <source>
        <dbReference type="SAM" id="MobiDB-lite"/>
    </source>
</evidence>
<accession>A0A8J2JUN5</accession>
<feature type="region of interest" description="Disordered" evidence="1">
    <location>
        <begin position="1"/>
        <end position="20"/>
    </location>
</feature>
<keyword evidence="3" id="KW-1185">Reference proteome</keyword>
<proteinExistence type="predicted"/>
<comment type="caution">
    <text evidence="2">The sequence shown here is derived from an EMBL/GenBank/DDBJ whole genome shotgun (WGS) entry which is preliminary data.</text>
</comment>
<evidence type="ECO:0000313" key="3">
    <source>
        <dbReference type="Proteomes" id="UP000708208"/>
    </source>
</evidence>
<protein>
    <submittedName>
        <fullName evidence="2">Uncharacterized protein</fullName>
    </submittedName>
</protein>
<gene>
    <name evidence="2" type="ORF">AFUS01_LOCUS13806</name>
</gene>
<name>A0A8J2JUN5_9HEXA</name>
<dbReference type="Pfam" id="PF03564">
    <property type="entry name" value="DUF1759"/>
    <property type="match status" value="1"/>
</dbReference>
<dbReference type="Proteomes" id="UP000708208">
    <property type="component" value="Unassembled WGS sequence"/>
</dbReference>